<sequence length="176" mass="19125">MSCGCGCCPKCGCQATCTCNHSMTWCDHTMSDFRCTTNSTVMNMIDGCDGCRCSVSKGQVTFSWLFVLVILALWQDNSRTTHVTSYAVISAWRSYPRRTQSAVPAGTAQPKSVPMETLASVSSSRLPRAATIPAWMGLAPRKEGYISSRLACQSNATGDWHLHLSSGLLYHVTVSI</sequence>
<evidence type="ECO:0000313" key="1">
    <source>
        <dbReference type="EMBL" id="PNR36397.1"/>
    </source>
</evidence>
<dbReference type="Gramene" id="Pp3c17_17870V3.2">
    <property type="protein sequence ID" value="Pp3c17_17870V3.2"/>
    <property type="gene ID" value="Pp3c17_17870"/>
</dbReference>
<dbReference type="Proteomes" id="UP000006727">
    <property type="component" value="Chromosome 17"/>
</dbReference>
<dbReference type="EMBL" id="ABEU02000017">
    <property type="protein sequence ID" value="PNR36397.1"/>
    <property type="molecule type" value="Genomic_DNA"/>
</dbReference>
<dbReference type="EnsemblPlants" id="Pp3c17_17870V3.1">
    <property type="protein sequence ID" value="Pp3c17_17870V3.1"/>
    <property type="gene ID" value="Pp3c17_17870"/>
</dbReference>
<evidence type="ECO:0000313" key="2">
    <source>
        <dbReference type="EnsemblPlants" id="Pp3c17_17870V3.1"/>
    </source>
</evidence>
<dbReference type="Gramene" id="Pp3c17_17870V3.1">
    <property type="protein sequence ID" value="Pp3c17_17870V3.1"/>
    <property type="gene ID" value="Pp3c17_17870"/>
</dbReference>
<name>A0A2K1J4D7_PHYPA</name>
<dbReference type="EnsemblPlants" id="Pp3c17_17870V3.2">
    <property type="protein sequence ID" value="Pp3c17_17870V3.2"/>
    <property type="gene ID" value="Pp3c17_17870"/>
</dbReference>
<gene>
    <name evidence="1" type="ORF">PHYPA_022248</name>
</gene>
<reference evidence="1 3" key="1">
    <citation type="journal article" date="2008" name="Science">
        <title>The Physcomitrella genome reveals evolutionary insights into the conquest of land by plants.</title>
        <authorList>
            <person name="Rensing S."/>
            <person name="Lang D."/>
            <person name="Zimmer A."/>
            <person name="Terry A."/>
            <person name="Salamov A."/>
            <person name="Shapiro H."/>
            <person name="Nishiyama T."/>
            <person name="Perroud P.-F."/>
            <person name="Lindquist E."/>
            <person name="Kamisugi Y."/>
            <person name="Tanahashi T."/>
            <person name="Sakakibara K."/>
            <person name="Fujita T."/>
            <person name="Oishi K."/>
            <person name="Shin-I T."/>
            <person name="Kuroki Y."/>
            <person name="Toyoda A."/>
            <person name="Suzuki Y."/>
            <person name="Hashimoto A."/>
            <person name="Yamaguchi K."/>
            <person name="Sugano A."/>
            <person name="Kohara Y."/>
            <person name="Fujiyama A."/>
            <person name="Anterola A."/>
            <person name="Aoki S."/>
            <person name="Ashton N."/>
            <person name="Barbazuk W.B."/>
            <person name="Barker E."/>
            <person name="Bennetzen J."/>
            <person name="Bezanilla M."/>
            <person name="Blankenship R."/>
            <person name="Cho S.H."/>
            <person name="Dutcher S."/>
            <person name="Estelle M."/>
            <person name="Fawcett J.A."/>
            <person name="Gundlach H."/>
            <person name="Hanada K."/>
            <person name="Heyl A."/>
            <person name="Hicks K.A."/>
            <person name="Hugh J."/>
            <person name="Lohr M."/>
            <person name="Mayer K."/>
            <person name="Melkozernov A."/>
            <person name="Murata T."/>
            <person name="Nelson D."/>
            <person name="Pils B."/>
            <person name="Prigge M."/>
            <person name="Reiss B."/>
            <person name="Renner T."/>
            <person name="Rombauts S."/>
            <person name="Rushton P."/>
            <person name="Sanderfoot A."/>
            <person name="Schween G."/>
            <person name="Shiu S.-H."/>
            <person name="Stueber K."/>
            <person name="Theodoulou F.L."/>
            <person name="Tu H."/>
            <person name="Van de Peer Y."/>
            <person name="Verrier P.J."/>
            <person name="Waters E."/>
            <person name="Wood A."/>
            <person name="Yang L."/>
            <person name="Cove D."/>
            <person name="Cuming A."/>
            <person name="Hasebe M."/>
            <person name="Lucas S."/>
            <person name="Mishler D.B."/>
            <person name="Reski R."/>
            <person name="Grigoriev I."/>
            <person name="Quatrano R.S."/>
            <person name="Boore J.L."/>
        </authorList>
    </citation>
    <scope>NUCLEOTIDE SEQUENCE [LARGE SCALE GENOMIC DNA]</scope>
    <source>
        <strain evidence="2 3">cv. Gransden 2004</strain>
    </source>
</reference>
<protein>
    <submittedName>
        <fullName evidence="1 2">Uncharacterized protein</fullName>
    </submittedName>
</protein>
<dbReference type="AlphaFoldDB" id="A0A2K1J4D7"/>
<proteinExistence type="predicted"/>
<accession>A0A2K1J4D7</accession>
<organism evidence="1">
    <name type="scientific">Physcomitrium patens</name>
    <name type="common">Spreading-leaved earth moss</name>
    <name type="synonym">Physcomitrella patens</name>
    <dbReference type="NCBI Taxonomy" id="3218"/>
    <lineage>
        <taxon>Eukaryota</taxon>
        <taxon>Viridiplantae</taxon>
        <taxon>Streptophyta</taxon>
        <taxon>Embryophyta</taxon>
        <taxon>Bryophyta</taxon>
        <taxon>Bryophytina</taxon>
        <taxon>Bryopsida</taxon>
        <taxon>Funariidae</taxon>
        <taxon>Funariales</taxon>
        <taxon>Funariaceae</taxon>
        <taxon>Physcomitrium</taxon>
    </lineage>
</organism>
<evidence type="ECO:0000313" key="3">
    <source>
        <dbReference type="Proteomes" id="UP000006727"/>
    </source>
</evidence>
<keyword evidence="3" id="KW-1185">Reference proteome</keyword>
<reference evidence="1 3" key="2">
    <citation type="journal article" date="2018" name="Plant J.">
        <title>The Physcomitrella patens chromosome-scale assembly reveals moss genome structure and evolution.</title>
        <authorList>
            <person name="Lang D."/>
            <person name="Ullrich K.K."/>
            <person name="Murat F."/>
            <person name="Fuchs J."/>
            <person name="Jenkins J."/>
            <person name="Haas F.B."/>
            <person name="Piednoel M."/>
            <person name="Gundlach H."/>
            <person name="Van Bel M."/>
            <person name="Meyberg R."/>
            <person name="Vives C."/>
            <person name="Morata J."/>
            <person name="Symeonidi A."/>
            <person name="Hiss M."/>
            <person name="Muchero W."/>
            <person name="Kamisugi Y."/>
            <person name="Saleh O."/>
            <person name="Blanc G."/>
            <person name="Decker E.L."/>
            <person name="van Gessel N."/>
            <person name="Grimwood J."/>
            <person name="Hayes R.D."/>
            <person name="Graham S.W."/>
            <person name="Gunter L.E."/>
            <person name="McDaniel S.F."/>
            <person name="Hoernstein S.N.W."/>
            <person name="Larsson A."/>
            <person name="Li F.W."/>
            <person name="Perroud P.F."/>
            <person name="Phillips J."/>
            <person name="Ranjan P."/>
            <person name="Rokshar D.S."/>
            <person name="Rothfels C.J."/>
            <person name="Schneider L."/>
            <person name="Shu S."/>
            <person name="Stevenson D.W."/>
            <person name="Thummler F."/>
            <person name="Tillich M."/>
            <person name="Villarreal Aguilar J.C."/>
            <person name="Widiez T."/>
            <person name="Wong G.K."/>
            <person name="Wymore A."/>
            <person name="Zhang Y."/>
            <person name="Zimmer A.D."/>
            <person name="Quatrano R.S."/>
            <person name="Mayer K.F.X."/>
            <person name="Goodstein D."/>
            <person name="Casacuberta J.M."/>
            <person name="Vandepoele K."/>
            <person name="Reski R."/>
            <person name="Cuming A.C."/>
            <person name="Tuskan G.A."/>
            <person name="Maumus F."/>
            <person name="Salse J."/>
            <person name="Schmutz J."/>
            <person name="Rensing S.A."/>
        </authorList>
    </citation>
    <scope>NUCLEOTIDE SEQUENCE [LARGE SCALE GENOMIC DNA]</scope>
    <source>
        <strain evidence="2 3">cv. Gransden 2004</strain>
    </source>
</reference>
<reference evidence="2" key="3">
    <citation type="submission" date="2020-12" db="UniProtKB">
        <authorList>
            <consortium name="EnsemblPlants"/>
        </authorList>
    </citation>
    <scope>IDENTIFICATION</scope>
</reference>
<dbReference type="InParanoid" id="A0A2K1J4D7"/>
<dbReference type="PaxDb" id="3218-PP1S65_9V6.1"/>